<dbReference type="EMBL" id="HG793188">
    <property type="protein sequence ID" value="CRL30590.1"/>
    <property type="molecule type" value="Genomic_DNA"/>
</dbReference>
<keyword evidence="5" id="KW-1185">Reference proteome</keyword>
<sequence length="294" mass="33132">MEVQPPPKEAPIPPSRYPRIPTRTPVKILEEMSDLCVNGDIKKFREVFESRLSIYDPDNFDIRDFWSVMVEAITQDNAQFIIELFRHGLEMKELYASQAVKAKAKNALQAFLQHGWDINQPMSEVKPPVLGNAVEDDDMVPWLLDHGADPNRQSAIDLTPLSYAVECAPISVIELMLARGGDVRKDQLLHHAIDRQSENIEVLKLLIGKGAAINTTMYQDHYASWRLYYFMGLGTVLHRASELGKVDLVRYLVGEGVDPSITDANGRTALECAAMLNQREVVQELQKGEQLMSS</sequence>
<dbReference type="AlphaFoldDB" id="A0A0G4PWM5"/>
<protein>
    <submittedName>
        <fullName evidence="4">Ankyrin repeat-containing domain</fullName>
    </submittedName>
</protein>
<dbReference type="Gene3D" id="1.25.40.20">
    <property type="entry name" value="Ankyrin repeat-containing domain"/>
    <property type="match status" value="2"/>
</dbReference>
<dbReference type="STRING" id="1429867.A0A0G4PWM5"/>
<evidence type="ECO:0000256" key="3">
    <source>
        <dbReference type="PROSITE-ProRule" id="PRU00023"/>
    </source>
</evidence>
<evidence type="ECO:0000256" key="2">
    <source>
        <dbReference type="ARBA" id="ARBA00023043"/>
    </source>
</evidence>
<dbReference type="SMART" id="SM00248">
    <property type="entry name" value="ANK"/>
    <property type="match status" value="5"/>
</dbReference>
<dbReference type="PANTHER" id="PTHR24198:SF169">
    <property type="entry name" value="NON-SPECIFIC SERINE_THREONINE PROTEIN KINASE"/>
    <property type="match status" value="1"/>
</dbReference>
<dbReference type="SUPFAM" id="SSF48403">
    <property type="entry name" value="Ankyrin repeat"/>
    <property type="match status" value="1"/>
</dbReference>
<proteinExistence type="predicted"/>
<reference evidence="4 5" key="1">
    <citation type="journal article" date="2014" name="Nat. Commun.">
        <title>Multiple recent horizontal transfers of a large genomic region in cheese making fungi.</title>
        <authorList>
            <person name="Cheeseman K."/>
            <person name="Ropars J."/>
            <person name="Renault P."/>
            <person name="Dupont J."/>
            <person name="Gouzy J."/>
            <person name="Branca A."/>
            <person name="Abraham A.L."/>
            <person name="Ceppi M."/>
            <person name="Conseiller E."/>
            <person name="Debuchy R."/>
            <person name="Malagnac F."/>
            <person name="Goarin A."/>
            <person name="Silar P."/>
            <person name="Lacoste S."/>
            <person name="Sallet E."/>
            <person name="Bensimon A."/>
            <person name="Giraud T."/>
            <person name="Brygoo Y."/>
        </authorList>
    </citation>
    <scope>NUCLEOTIDE SEQUENCE [LARGE SCALE GENOMIC DNA]</scope>
    <source>
        <strain evidence="5">FM 013</strain>
    </source>
</reference>
<name>A0A0G4PWM5_PENC3</name>
<evidence type="ECO:0000313" key="5">
    <source>
        <dbReference type="Proteomes" id="UP000053732"/>
    </source>
</evidence>
<dbReference type="Pfam" id="PF12796">
    <property type="entry name" value="Ank_2"/>
    <property type="match status" value="1"/>
</dbReference>
<dbReference type="PROSITE" id="PS50088">
    <property type="entry name" value="ANK_REPEAT"/>
    <property type="match status" value="1"/>
</dbReference>
<dbReference type="PANTHER" id="PTHR24198">
    <property type="entry name" value="ANKYRIN REPEAT AND PROTEIN KINASE DOMAIN-CONTAINING PROTEIN"/>
    <property type="match status" value="1"/>
</dbReference>
<dbReference type="Proteomes" id="UP000053732">
    <property type="component" value="Unassembled WGS sequence"/>
</dbReference>
<organism evidence="4 5">
    <name type="scientific">Penicillium camemberti (strain FM 013)</name>
    <dbReference type="NCBI Taxonomy" id="1429867"/>
    <lineage>
        <taxon>Eukaryota</taxon>
        <taxon>Fungi</taxon>
        <taxon>Dikarya</taxon>
        <taxon>Ascomycota</taxon>
        <taxon>Pezizomycotina</taxon>
        <taxon>Eurotiomycetes</taxon>
        <taxon>Eurotiomycetidae</taxon>
        <taxon>Eurotiales</taxon>
        <taxon>Aspergillaceae</taxon>
        <taxon>Penicillium</taxon>
    </lineage>
</organism>
<dbReference type="InterPro" id="IPR036770">
    <property type="entry name" value="Ankyrin_rpt-contain_sf"/>
</dbReference>
<feature type="repeat" description="ANK" evidence="3">
    <location>
        <begin position="235"/>
        <end position="264"/>
    </location>
</feature>
<evidence type="ECO:0000256" key="1">
    <source>
        <dbReference type="ARBA" id="ARBA00022737"/>
    </source>
</evidence>
<evidence type="ECO:0000313" key="4">
    <source>
        <dbReference type="EMBL" id="CRL30590.1"/>
    </source>
</evidence>
<keyword evidence="2 3" id="KW-0040">ANK repeat</keyword>
<gene>
    <name evidence="4" type="ORF">PCAMFM013_S055g000005</name>
</gene>
<dbReference type="InterPro" id="IPR002110">
    <property type="entry name" value="Ankyrin_rpt"/>
</dbReference>
<accession>A0A0G4PWM5</accession>
<keyword evidence="1" id="KW-0677">Repeat</keyword>